<dbReference type="OrthoDB" id="10665243at2759"/>
<name>A0A5B7DYQ7_PORTR</name>
<reference evidence="3 4" key="1">
    <citation type="submission" date="2019-05" db="EMBL/GenBank/DDBJ databases">
        <title>Another draft genome of Portunus trituberculatus and its Hox gene families provides insights of decapod evolution.</title>
        <authorList>
            <person name="Jeong J.-H."/>
            <person name="Song I."/>
            <person name="Kim S."/>
            <person name="Choi T."/>
            <person name="Kim D."/>
            <person name="Ryu S."/>
            <person name="Kim W."/>
        </authorList>
    </citation>
    <scope>NUCLEOTIDE SEQUENCE [LARGE SCALE GENOMIC DNA]</scope>
    <source>
        <tissue evidence="3">Muscle</tissue>
    </source>
</reference>
<evidence type="ECO:0000313" key="3">
    <source>
        <dbReference type="EMBL" id="MPC26249.1"/>
    </source>
</evidence>
<evidence type="ECO:0000313" key="4">
    <source>
        <dbReference type="Proteomes" id="UP000324222"/>
    </source>
</evidence>
<feature type="transmembrane region" description="Helical" evidence="2">
    <location>
        <begin position="12"/>
        <end position="29"/>
    </location>
</feature>
<feature type="region of interest" description="Disordered" evidence="1">
    <location>
        <begin position="70"/>
        <end position="101"/>
    </location>
</feature>
<protein>
    <submittedName>
        <fullName evidence="3">Uncharacterized protein</fullName>
    </submittedName>
</protein>
<keyword evidence="2" id="KW-0812">Transmembrane</keyword>
<gene>
    <name evidence="3" type="ORF">E2C01_019385</name>
</gene>
<feature type="region of interest" description="Disordered" evidence="1">
    <location>
        <begin position="178"/>
        <end position="210"/>
    </location>
</feature>
<organism evidence="3 4">
    <name type="scientific">Portunus trituberculatus</name>
    <name type="common">Swimming crab</name>
    <name type="synonym">Neptunus trituberculatus</name>
    <dbReference type="NCBI Taxonomy" id="210409"/>
    <lineage>
        <taxon>Eukaryota</taxon>
        <taxon>Metazoa</taxon>
        <taxon>Ecdysozoa</taxon>
        <taxon>Arthropoda</taxon>
        <taxon>Crustacea</taxon>
        <taxon>Multicrustacea</taxon>
        <taxon>Malacostraca</taxon>
        <taxon>Eumalacostraca</taxon>
        <taxon>Eucarida</taxon>
        <taxon>Decapoda</taxon>
        <taxon>Pleocyemata</taxon>
        <taxon>Brachyura</taxon>
        <taxon>Eubrachyura</taxon>
        <taxon>Portunoidea</taxon>
        <taxon>Portunidae</taxon>
        <taxon>Portuninae</taxon>
        <taxon>Portunus</taxon>
    </lineage>
</organism>
<dbReference type="EMBL" id="VSRR010001576">
    <property type="protein sequence ID" value="MPC26249.1"/>
    <property type="molecule type" value="Genomic_DNA"/>
</dbReference>
<keyword evidence="2" id="KW-0472">Membrane</keyword>
<evidence type="ECO:0000256" key="2">
    <source>
        <dbReference type="SAM" id="Phobius"/>
    </source>
</evidence>
<feature type="compositionally biased region" description="Polar residues" evidence="1">
    <location>
        <begin position="35"/>
        <end position="53"/>
    </location>
</feature>
<keyword evidence="4" id="KW-1185">Reference proteome</keyword>
<dbReference type="Proteomes" id="UP000324222">
    <property type="component" value="Unassembled WGS sequence"/>
</dbReference>
<sequence>MVSPDGDPKLTARLVGAVVGVIFFAVKQSRKMKYTPNQSTGPDQSTEPDTGTLYTISATPRLSFLQVTQPRPPHLRQPLPQETHTSTIPPTNRPPSFSTTSLSSQLSHAYYTHSSSFSSLSPYIASVSVEGRHHNTFPSLRTPSVTLGINASDAAQDAGRQAANQSPPAYVEVVDDDMDPPSPPTRFHTTAAAGGSNGQVFGPSSDGLPSYETVVATRQTRGDDPPPYTPS</sequence>
<keyword evidence="2" id="KW-1133">Transmembrane helix</keyword>
<evidence type="ECO:0000256" key="1">
    <source>
        <dbReference type="SAM" id="MobiDB-lite"/>
    </source>
</evidence>
<dbReference type="AlphaFoldDB" id="A0A5B7DYQ7"/>
<accession>A0A5B7DYQ7</accession>
<comment type="caution">
    <text evidence="3">The sequence shown here is derived from an EMBL/GenBank/DDBJ whole genome shotgun (WGS) entry which is preliminary data.</text>
</comment>
<proteinExistence type="predicted"/>
<feature type="region of interest" description="Disordered" evidence="1">
    <location>
        <begin position="32"/>
        <end position="53"/>
    </location>
</feature>